<keyword evidence="3" id="KW-1185">Reference proteome</keyword>
<dbReference type="Proteomes" id="UP000193067">
    <property type="component" value="Unassembled WGS sequence"/>
</dbReference>
<proteinExistence type="predicted"/>
<evidence type="ECO:0000256" key="1">
    <source>
        <dbReference type="SAM" id="MobiDB-lite"/>
    </source>
</evidence>
<accession>A0A1Y2IL40</accession>
<evidence type="ECO:0000313" key="3">
    <source>
        <dbReference type="Proteomes" id="UP000193067"/>
    </source>
</evidence>
<feature type="region of interest" description="Disordered" evidence="1">
    <location>
        <begin position="52"/>
        <end position="71"/>
    </location>
</feature>
<gene>
    <name evidence="2" type="ORF">PYCCODRAFT_450979</name>
</gene>
<reference evidence="2 3" key="1">
    <citation type="journal article" date="2015" name="Biotechnol. Biofuels">
        <title>Enhanced degradation of softwood versus hardwood by the white-rot fungus Pycnoporus coccineus.</title>
        <authorList>
            <person name="Couturier M."/>
            <person name="Navarro D."/>
            <person name="Chevret D."/>
            <person name="Henrissat B."/>
            <person name="Piumi F."/>
            <person name="Ruiz-Duenas F.J."/>
            <person name="Martinez A.T."/>
            <person name="Grigoriev I.V."/>
            <person name="Riley R."/>
            <person name="Lipzen A."/>
            <person name="Berrin J.G."/>
            <person name="Master E.R."/>
            <person name="Rosso M.N."/>
        </authorList>
    </citation>
    <scope>NUCLEOTIDE SEQUENCE [LARGE SCALE GENOMIC DNA]</scope>
    <source>
        <strain evidence="2 3">BRFM310</strain>
    </source>
</reference>
<name>A0A1Y2IL40_TRAC3</name>
<dbReference type="EMBL" id="KZ084108">
    <property type="protein sequence ID" value="OSD01848.1"/>
    <property type="molecule type" value="Genomic_DNA"/>
</dbReference>
<evidence type="ECO:0000313" key="2">
    <source>
        <dbReference type="EMBL" id="OSD01848.1"/>
    </source>
</evidence>
<protein>
    <submittedName>
        <fullName evidence="2">Uncharacterized protein</fullName>
    </submittedName>
</protein>
<dbReference type="AlphaFoldDB" id="A0A1Y2IL40"/>
<organism evidence="2 3">
    <name type="scientific">Trametes coccinea (strain BRFM310)</name>
    <name type="common">Pycnoporus coccineus</name>
    <dbReference type="NCBI Taxonomy" id="1353009"/>
    <lineage>
        <taxon>Eukaryota</taxon>
        <taxon>Fungi</taxon>
        <taxon>Dikarya</taxon>
        <taxon>Basidiomycota</taxon>
        <taxon>Agaricomycotina</taxon>
        <taxon>Agaricomycetes</taxon>
        <taxon>Polyporales</taxon>
        <taxon>Polyporaceae</taxon>
        <taxon>Trametes</taxon>
    </lineage>
</organism>
<sequence length="168" mass="18233">MSTVHRELASAIGTLHDYGGRQALSPSSLPTGPINQFEWSHLTGAPITNFRCNPPGTSPTSTTRNWTEHRESLSTTISPVHAARLKTRRIGMFAIVGVMRTPFFCRITSSGMMHSSDPRLGQGSLRHTAPVSHFGRESFAGYSPMRYVESSRSDVAGSVPTAMRGSPC</sequence>